<comment type="similarity">
    <text evidence="2">Belongs to the complex I subunit 4 family.</text>
</comment>
<dbReference type="PANTHER" id="PTHR43507:SF1">
    <property type="entry name" value="NADH-UBIQUINONE OXIDOREDUCTASE CHAIN 4"/>
    <property type="match status" value="1"/>
</dbReference>
<evidence type="ECO:0000256" key="6">
    <source>
        <dbReference type="ARBA" id="ARBA00023027"/>
    </source>
</evidence>
<proteinExistence type="inferred from homology"/>
<feature type="transmembrane region" description="Helical" evidence="9">
    <location>
        <begin position="271"/>
        <end position="293"/>
    </location>
</feature>
<evidence type="ECO:0000256" key="1">
    <source>
        <dbReference type="ARBA" id="ARBA00004127"/>
    </source>
</evidence>
<dbReference type="RefSeq" id="WP_173807323.1">
    <property type="nucleotide sequence ID" value="NZ_JABSNM010000026.1"/>
</dbReference>
<evidence type="ECO:0000256" key="8">
    <source>
        <dbReference type="RuleBase" id="RU000320"/>
    </source>
</evidence>
<sequence length="490" mass="53949">MAYLSLAIWIPILFGVILLAIGRDDQPGTSRWIALAGSIISFLVTIPLITGFDTSTAAMQFVEKISWIPRFNVNYHLGVDGISVWFVLLTAFITVLVVGAGWEVITDRPHQYLGAFLIMSGLTVGVFSAVDGLLFYIFFEATLIPMYILIGIWGGPRRVYAAIKFFLYTLAGSLLTLIALVYLYYKSGGSFDILAWHKLPLPMDVQTLIFFAFLAAFAVKVPMWPVHTWLPDAHVEAPTGGSMVLAAIMLKLGCYGFLRFSLPIAPDASHHWSWLIITMSLIAVIYIGLVALVQHDMKKLVAYSSIAHMGFVTLGFFYFSELGISGGLVQMISHGFVSGAMFFSIGVLYDRVHSREIASYGGVVNVMPKFAAFAVFFGMANCGLPGTAGFIGEWMVILGGVKYNFWIGLLSATALIFGAAYTLWMVKRVYFGDVTNDHVRELTDINAREFTILAVLAICTLVMGLYPKPFTDVMHVSVTELIRHVGVSKL</sequence>
<feature type="transmembrane region" description="Helical" evidence="9">
    <location>
        <begin position="244"/>
        <end position="265"/>
    </location>
</feature>
<feature type="domain" description="NADH:quinone oxidoreductase/Mrp antiporter transmembrane" evidence="10">
    <location>
        <begin position="131"/>
        <end position="411"/>
    </location>
</feature>
<keyword evidence="5 9" id="KW-1133">Transmembrane helix</keyword>
<feature type="transmembrane region" description="Helical" evidence="9">
    <location>
        <begin position="447"/>
        <end position="466"/>
    </location>
</feature>
<dbReference type="EMBL" id="JABSNM010000026">
    <property type="protein sequence ID" value="NRT58296.1"/>
    <property type="molecule type" value="Genomic_DNA"/>
</dbReference>
<keyword evidence="3 8" id="KW-0812">Transmembrane</keyword>
<reference evidence="12 13" key="1">
    <citation type="submission" date="2020-05" db="EMBL/GenBank/DDBJ databases">
        <title>Genomic Encyclopedia of Type Strains, Phase IV (KMG-V): Genome sequencing to study the core and pangenomes of soil and plant-associated prokaryotes.</title>
        <authorList>
            <person name="Whitman W."/>
        </authorList>
    </citation>
    <scope>NUCLEOTIDE SEQUENCE [LARGE SCALE GENOMIC DNA]</scope>
    <source>
        <strain evidence="12 13">C29</strain>
    </source>
</reference>
<evidence type="ECO:0000256" key="9">
    <source>
        <dbReference type="SAM" id="Phobius"/>
    </source>
</evidence>
<feature type="transmembrane region" description="Helical" evidence="9">
    <location>
        <begin position="300"/>
        <end position="319"/>
    </location>
</feature>
<comment type="caution">
    <text evidence="12">The sequence shown here is derived from an EMBL/GenBank/DDBJ whole genome shotgun (WGS) entry which is preliminary data.</text>
</comment>
<feature type="transmembrane region" description="Helical" evidence="9">
    <location>
        <begin position="6"/>
        <end position="22"/>
    </location>
</feature>
<protein>
    <submittedName>
        <fullName evidence="12">NADH-quinone oxidoreductase subunit M</fullName>
    </submittedName>
</protein>
<keyword evidence="7 9" id="KW-0472">Membrane</keyword>
<keyword evidence="4" id="KW-1278">Translocase</keyword>
<comment type="subcellular location">
    <subcellularLocation>
        <location evidence="1">Endomembrane system</location>
        <topology evidence="1">Multi-pass membrane protein</topology>
    </subcellularLocation>
    <subcellularLocation>
        <location evidence="8">Membrane</location>
        <topology evidence="8">Multi-pass membrane protein</topology>
    </subcellularLocation>
</comment>
<feature type="transmembrane region" description="Helical" evidence="9">
    <location>
        <begin position="331"/>
        <end position="349"/>
    </location>
</feature>
<dbReference type="PRINTS" id="PR01437">
    <property type="entry name" value="NUOXDRDTASE4"/>
</dbReference>
<feature type="transmembrane region" description="Helical" evidence="9">
    <location>
        <begin position="370"/>
        <end position="391"/>
    </location>
</feature>
<dbReference type="Proteomes" id="UP001516061">
    <property type="component" value="Unassembled WGS sequence"/>
</dbReference>
<evidence type="ECO:0000313" key="13">
    <source>
        <dbReference type="Proteomes" id="UP001516061"/>
    </source>
</evidence>
<evidence type="ECO:0000259" key="10">
    <source>
        <dbReference type="Pfam" id="PF00361"/>
    </source>
</evidence>
<feature type="transmembrane region" description="Helical" evidence="9">
    <location>
        <begin position="165"/>
        <end position="185"/>
    </location>
</feature>
<feature type="transmembrane region" description="Helical" evidence="9">
    <location>
        <begin position="403"/>
        <end position="426"/>
    </location>
</feature>
<dbReference type="InterPro" id="IPR003918">
    <property type="entry name" value="NADH_UbQ_OxRdtase"/>
</dbReference>
<dbReference type="NCBIfam" id="TIGR01972">
    <property type="entry name" value="NDH_I_M"/>
    <property type="match status" value="1"/>
</dbReference>
<keyword evidence="13" id="KW-1185">Reference proteome</keyword>
<dbReference type="Pfam" id="PF00361">
    <property type="entry name" value="Proton_antipo_M"/>
    <property type="match status" value="1"/>
</dbReference>
<dbReference type="InterPro" id="IPR001750">
    <property type="entry name" value="ND/Mrp_TM"/>
</dbReference>
<evidence type="ECO:0000313" key="12">
    <source>
        <dbReference type="EMBL" id="NRT58296.1"/>
    </source>
</evidence>
<dbReference type="PANTHER" id="PTHR43507">
    <property type="entry name" value="NADH-UBIQUINONE OXIDOREDUCTASE CHAIN 4"/>
    <property type="match status" value="1"/>
</dbReference>
<evidence type="ECO:0000256" key="7">
    <source>
        <dbReference type="ARBA" id="ARBA00023136"/>
    </source>
</evidence>
<evidence type="ECO:0000256" key="5">
    <source>
        <dbReference type="ARBA" id="ARBA00022989"/>
    </source>
</evidence>
<evidence type="ECO:0000259" key="11">
    <source>
        <dbReference type="Pfam" id="PF01059"/>
    </source>
</evidence>
<dbReference type="NCBIfam" id="NF004501">
    <property type="entry name" value="PRK05846.1-5"/>
    <property type="match status" value="1"/>
</dbReference>
<accession>A0ABX2G948</accession>
<feature type="transmembrane region" description="Helical" evidence="9">
    <location>
        <begin position="136"/>
        <end position="153"/>
    </location>
</feature>
<dbReference type="Pfam" id="PF01059">
    <property type="entry name" value="Oxidored_q5_N"/>
    <property type="match status" value="1"/>
</dbReference>
<evidence type="ECO:0000256" key="4">
    <source>
        <dbReference type="ARBA" id="ARBA00022967"/>
    </source>
</evidence>
<evidence type="ECO:0000256" key="3">
    <source>
        <dbReference type="ARBA" id="ARBA00022692"/>
    </source>
</evidence>
<keyword evidence="6" id="KW-0520">NAD</keyword>
<feature type="transmembrane region" description="Helical" evidence="9">
    <location>
        <begin position="112"/>
        <end position="130"/>
    </location>
</feature>
<dbReference type="InterPro" id="IPR000260">
    <property type="entry name" value="NADH4_N"/>
</dbReference>
<feature type="domain" description="NADH:ubiquinone oxidoreductase chain 4 N-terminal" evidence="11">
    <location>
        <begin position="58"/>
        <end position="119"/>
    </location>
</feature>
<evidence type="ECO:0000256" key="2">
    <source>
        <dbReference type="ARBA" id="ARBA00009025"/>
    </source>
</evidence>
<dbReference type="NCBIfam" id="NF004499">
    <property type="entry name" value="PRK05846.1-3"/>
    <property type="match status" value="1"/>
</dbReference>
<gene>
    <name evidence="12" type="ORF">HNQ01_004063</name>
</gene>
<feature type="transmembrane region" description="Helical" evidence="9">
    <location>
        <begin position="82"/>
        <end position="105"/>
    </location>
</feature>
<name>A0ABX2G948_9BURK</name>
<feature type="transmembrane region" description="Helical" evidence="9">
    <location>
        <begin position="34"/>
        <end position="62"/>
    </location>
</feature>
<feature type="transmembrane region" description="Helical" evidence="9">
    <location>
        <begin position="205"/>
        <end position="223"/>
    </location>
</feature>
<dbReference type="InterPro" id="IPR010227">
    <property type="entry name" value="NADH_Q_OxRdtase_chainM/4"/>
</dbReference>
<organism evidence="12 13">
    <name type="scientific">Sphaerotilus uruguayifluvii</name>
    <dbReference type="NCBI Taxonomy" id="2735897"/>
    <lineage>
        <taxon>Bacteria</taxon>
        <taxon>Pseudomonadati</taxon>
        <taxon>Pseudomonadota</taxon>
        <taxon>Betaproteobacteria</taxon>
        <taxon>Burkholderiales</taxon>
        <taxon>Sphaerotilaceae</taxon>
        <taxon>Sphaerotilus</taxon>
    </lineage>
</organism>